<dbReference type="Gene3D" id="3.10.20.30">
    <property type="match status" value="1"/>
</dbReference>
<gene>
    <name evidence="1" type="ORF">C7450_103347</name>
</gene>
<organism evidence="1 2">
    <name type="scientific">Chelatococcus asaccharovorans</name>
    <dbReference type="NCBI Taxonomy" id="28210"/>
    <lineage>
        <taxon>Bacteria</taxon>
        <taxon>Pseudomonadati</taxon>
        <taxon>Pseudomonadota</taxon>
        <taxon>Alphaproteobacteria</taxon>
        <taxon>Hyphomicrobiales</taxon>
        <taxon>Chelatococcaceae</taxon>
        <taxon>Chelatococcus</taxon>
    </lineage>
</organism>
<comment type="caution">
    <text evidence="1">The sequence shown here is derived from an EMBL/GenBank/DDBJ whole genome shotgun (WGS) entry which is preliminary data.</text>
</comment>
<evidence type="ECO:0000313" key="2">
    <source>
        <dbReference type="Proteomes" id="UP000248021"/>
    </source>
</evidence>
<sequence length="69" mass="7192">MMSELIRVNGEEAALAVATVAELVASRLAPDARGVAVALNGAVLPRAKWPETRLAAGDRVEIVRARQGG</sequence>
<dbReference type="SUPFAM" id="SSF54285">
    <property type="entry name" value="MoaD/ThiS"/>
    <property type="match status" value="1"/>
</dbReference>
<dbReference type="PANTHER" id="PTHR34472">
    <property type="entry name" value="SULFUR CARRIER PROTEIN THIS"/>
    <property type="match status" value="1"/>
</dbReference>
<dbReference type="Proteomes" id="UP000248021">
    <property type="component" value="Unassembled WGS sequence"/>
</dbReference>
<name>A0A2V3UCG4_9HYPH</name>
<dbReference type="Pfam" id="PF02597">
    <property type="entry name" value="ThiS"/>
    <property type="match status" value="1"/>
</dbReference>
<dbReference type="InterPro" id="IPR003749">
    <property type="entry name" value="ThiS/MoaD-like"/>
</dbReference>
<dbReference type="NCBIfam" id="TIGR01683">
    <property type="entry name" value="thiS"/>
    <property type="match status" value="1"/>
</dbReference>
<protein>
    <submittedName>
        <fullName evidence="1">Sulfur carrier protein</fullName>
    </submittedName>
</protein>
<proteinExistence type="predicted"/>
<reference evidence="1 2" key="1">
    <citation type="submission" date="2018-05" db="EMBL/GenBank/DDBJ databases">
        <title>Genomic Encyclopedia of Type Strains, Phase IV (KMG-IV): sequencing the most valuable type-strain genomes for metagenomic binning, comparative biology and taxonomic classification.</title>
        <authorList>
            <person name="Goeker M."/>
        </authorList>
    </citation>
    <scope>NUCLEOTIDE SEQUENCE [LARGE SCALE GENOMIC DNA]</scope>
    <source>
        <strain evidence="1 2">DSM 6462</strain>
    </source>
</reference>
<dbReference type="PANTHER" id="PTHR34472:SF1">
    <property type="entry name" value="SULFUR CARRIER PROTEIN THIS"/>
    <property type="match status" value="1"/>
</dbReference>
<dbReference type="InterPro" id="IPR012675">
    <property type="entry name" value="Beta-grasp_dom_sf"/>
</dbReference>
<dbReference type="InterPro" id="IPR016155">
    <property type="entry name" value="Mopterin_synth/thiamin_S_b"/>
</dbReference>
<dbReference type="CDD" id="cd00565">
    <property type="entry name" value="Ubl_ThiS"/>
    <property type="match status" value="1"/>
</dbReference>
<dbReference type="InterPro" id="IPR010035">
    <property type="entry name" value="Thi_S"/>
</dbReference>
<evidence type="ECO:0000313" key="1">
    <source>
        <dbReference type="EMBL" id="PXW61828.1"/>
    </source>
</evidence>
<keyword evidence="2" id="KW-1185">Reference proteome</keyword>
<accession>A0A2V3UCG4</accession>
<dbReference type="EMBL" id="QJJK01000003">
    <property type="protein sequence ID" value="PXW61828.1"/>
    <property type="molecule type" value="Genomic_DNA"/>
</dbReference>
<dbReference type="AlphaFoldDB" id="A0A2V3UCG4"/>